<evidence type="ECO:0000256" key="1">
    <source>
        <dbReference type="ARBA" id="ARBA00010879"/>
    </source>
</evidence>
<protein>
    <recommendedName>
        <fullName evidence="2">ribonuclease H</fullName>
        <ecNumber evidence="2">3.1.26.4</ecNumber>
    </recommendedName>
</protein>
<dbReference type="SUPFAM" id="SSF56672">
    <property type="entry name" value="DNA/RNA polymerases"/>
    <property type="match status" value="1"/>
</dbReference>
<dbReference type="InterPro" id="IPR043502">
    <property type="entry name" value="DNA/RNA_pol_sf"/>
</dbReference>
<organism evidence="4 5">
    <name type="scientific">Pleurodeles waltl</name>
    <name type="common">Iberian ribbed newt</name>
    <dbReference type="NCBI Taxonomy" id="8319"/>
    <lineage>
        <taxon>Eukaryota</taxon>
        <taxon>Metazoa</taxon>
        <taxon>Chordata</taxon>
        <taxon>Craniata</taxon>
        <taxon>Vertebrata</taxon>
        <taxon>Euteleostomi</taxon>
        <taxon>Amphibia</taxon>
        <taxon>Batrachia</taxon>
        <taxon>Caudata</taxon>
        <taxon>Salamandroidea</taxon>
        <taxon>Salamandridae</taxon>
        <taxon>Pleurodelinae</taxon>
        <taxon>Pleurodeles</taxon>
    </lineage>
</organism>
<dbReference type="InterPro" id="IPR052055">
    <property type="entry name" value="Hepadnavirus_pol/RT"/>
</dbReference>
<evidence type="ECO:0000259" key="3">
    <source>
        <dbReference type="PROSITE" id="PS50878"/>
    </source>
</evidence>
<keyword evidence="5" id="KW-1185">Reference proteome</keyword>
<name>A0AAV7L828_PLEWA</name>
<reference evidence="4" key="1">
    <citation type="journal article" date="2022" name="bioRxiv">
        <title>Sequencing and chromosome-scale assembly of the giantPleurodeles waltlgenome.</title>
        <authorList>
            <person name="Brown T."/>
            <person name="Elewa A."/>
            <person name="Iarovenko S."/>
            <person name="Subramanian E."/>
            <person name="Araus A.J."/>
            <person name="Petzold A."/>
            <person name="Susuki M."/>
            <person name="Suzuki K.-i.T."/>
            <person name="Hayashi T."/>
            <person name="Toyoda A."/>
            <person name="Oliveira C."/>
            <person name="Osipova E."/>
            <person name="Leigh N.D."/>
            <person name="Simon A."/>
            <person name="Yun M.H."/>
        </authorList>
    </citation>
    <scope>NUCLEOTIDE SEQUENCE</scope>
    <source>
        <strain evidence="4">20211129_DDA</strain>
        <tissue evidence="4">Liver</tissue>
    </source>
</reference>
<dbReference type="EMBL" id="JANPWB010000015">
    <property type="protein sequence ID" value="KAJ1087084.1"/>
    <property type="molecule type" value="Genomic_DNA"/>
</dbReference>
<evidence type="ECO:0000313" key="4">
    <source>
        <dbReference type="EMBL" id="KAJ1087084.1"/>
    </source>
</evidence>
<feature type="domain" description="Reverse transcriptase" evidence="3">
    <location>
        <begin position="1"/>
        <end position="129"/>
    </location>
</feature>
<dbReference type="InterPro" id="IPR000477">
    <property type="entry name" value="RT_dom"/>
</dbReference>
<dbReference type="GO" id="GO:0004523">
    <property type="term" value="F:RNA-DNA hybrid ribonuclease activity"/>
    <property type="evidence" value="ECO:0007669"/>
    <property type="project" value="UniProtKB-EC"/>
</dbReference>
<accession>A0AAV7L828</accession>
<comment type="caution">
    <text evidence="4">The sequence shown here is derived from an EMBL/GenBank/DDBJ whole genome shotgun (WGS) entry which is preliminary data.</text>
</comment>
<dbReference type="Gene3D" id="3.30.70.270">
    <property type="match status" value="1"/>
</dbReference>
<dbReference type="Gene3D" id="3.10.10.10">
    <property type="entry name" value="HIV Type 1 Reverse Transcriptase, subunit A, domain 1"/>
    <property type="match status" value="1"/>
</dbReference>
<dbReference type="InterPro" id="IPR043128">
    <property type="entry name" value="Rev_trsase/Diguanyl_cyclase"/>
</dbReference>
<evidence type="ECO:0000313" key="5">
    <source>
        <dbReference type="Proteomes" id="UP001066276"/>
    </source>
</evidence>
<dbReference type="AlphaFoldDB" id="A0AAV7L828"/>
<dbReference type="PROSITE" id="PS50878">
    <property type="entry name" value="RT_POL"/>
    <property type="match status" value="1"/>
</dbReference>
<evidence type="ECO:0000256" key="2">
    <source>
        <dbReference type="ARBA" id="ARBA00012180"/>
    </source>
</evidence>
<sequence length="383" mass="42531">MALNKEDWMVCVDLQDAYFHIPILKSRRKYLGFVVGSQHYQFAVLPFGLTSAPRVFTKVMAVVAANLRRKGIAVFPYLDDWLIKAKSPKLELHHLQMTTQLLFSLGFSINVPKSHLEPSQRLLFIGTVLDTTLSRAFPPPQWIQDIQALISMFREGSVVPVLKVLRLLGLFASCILLVTHACWHMRALQWCLRRQWFQHRGDLAESINISRDTTADLQWWSVDGNLSQERPFSIPPPVATVITDASTLGWGAHLGDLEIKGRWSPVEQVISYQSAGIAGDTFGSQGLPPFPSRSVGSSLDGQHALDVVHQQAGRSWVVPSLQRGSAALVLGKGPSDLLISKPSGWGSKRVYGQSQTATLRPITSGVFIQIWSFPSFRCGGLPR</sequence>
<comment type="similarity">
    <text evidence="1">Belongs to the beta type-B retroviral polymerase family. HERV class-II K(HML-2) pol subfamily.</text>
</comment>
<dbReference type="Pfam" id="PF00078">
    <property type="entry name" value="RVT_1"/>
    <property type="match status" value="1"/>
</dbReference>
<dbReference type="PANTHER" id="PTHR33050:SF7">
    <property type="entry name" value="RIBONUCLEASE H"/>
    <property type="match status" value="1"/>
</dbReference>
<dbReference type="EC" id="3.1.26.4" evidence="2"/>
<dbReference type="CDD" id="cd03714">
    <property type="entry name" value="RT_DIRS1"/>
    <property type="match status" value="1"/>
</dbReference>
<dbReference type="PANTHER" id="PTHR33050">
    <property type="entry name" value="REVERSE TRANSCRIPTASE DOMAIN-CONTAINING PROTEIN"/>
    <property type="match status" value="1"/>
</dbReference>
<dbReference type="Proteomes" id="UP001066276">
    <property type="component" value="Chromosome 11"/>
</dbReference>
<gene>
    <name evidence="4" type="ORF">NDU88_000278</name>
</gene>
<proteinExistence type="inferred from homology"/>